<evidence type="ECO:0000256" key="8">
    <source>
        <dbReference type="SAM" id="MobiDB-lite"/>
    </source>
</evidence>
<gene>
    <name evidence="11" type="ORF">QBC35DRAFT_451819</name>
</gene>
<dbReference type="InterPro" id="IPR011701">
    <property type="entry name" value="MFS"/>
</dbReference>
<evidence type="ECO:0000313" key="11">
    <source>
        <dbReference type="EMBL" id="KAK4187944.1"/>
    </source>
</evidence>
<feature type="region of interest" description="Disordered" evidence="8">
    <location>
        <begin position="1"/>
        <end position="117"/>
    </location>
</feature>
<comment type="caution">
    <text evidence="11">The sequence shown here is derived from an EMBL/GenBank/DDBJ whole genome shotgun (WGS) entry which is preliminary data.</text>
</comment>
<evidence type="ECO:0000256" key="9">
    <source>
        <dbReference type="SAM" id="Phobius"/>
    </source>
</evidence>
<feature type="transmembrane region" description="Helical" evidence="9">
    <location>
        <begin position="487"/>
        <end position="505"/>
    </location>
</feature>
<reference evidence="11" key="1">
    <citation type="journal article" date="2023" name="Mol. Phylogenet. Evol.">
        <title>Genome-scale phylogeny and comparative genomics of the fungal order Sordariales.</title>
        <authorList>
            <person name="Hensen N."/>
            <person name="Bonometti L."/>
            <person name="Westerberg I."/>
            <person name="Brannstrom I.O."/>
            <person name="Guillou S."/>
            <person name="Cros-Aarteil S."/>
            <person name="Calhoun S."/>
            <person name="Haridas S."/>
            <person name="Kuo A."/>
            <person name="Mondo S."/>
            <person name="Pangilinan J."/>
            <person name="Riley R."/>
            <person name="LaButti K."/>
            <person name="Andreopoulos B."/>
            <person name="Lipzen A."/>
            <person name="Chen C."/>
            <person name="Yan M."/>
            <person name="Daum C."/>
            <person name="Ng V."/>
            <person name="Clum A."/>
            <person name="Steindorff A."/>
            <person name="Ohm R.A."/>
            <person name="Martin F."/>
            <person name="Silar P."/>
            <person name="Natvig D.O."/>
            <person name="Lalanne C."/>
            <person name="Gautier V."/>
            <person name="Ament-Velasquez S.L."/>
            <person name="Kruys A."/>
            <person name="Hutchinson M.I."/>
            <person name="Powell A.J."/>
            <person name="Barry K."/>
            <person name="Miller A.N."/>
            <person name="Grigoriev I.V."/>
            <person name="Debuchy R."/>
            <person name="Gladieux P."/>
            <person name="Hiltunen Thoren M."/>
            <person name="Johannesson H."/>
        </authorList>
    </citation>
    <scope>NUCLEOTIDE SEQUENCE</scope>
    <source>
        <strain evidence="11">PSN309</strain>
    </source>
</reference>
<dbReference type="Proteomes" id="UP001302126">
    <property type="component" value="Unassembled WGS sequence"/>
</dbReference>
<evidence type="ECO:0000256" key="3">
    <source>
        <dbReference type="ARBA" id="ARBA00022448"/>
    </source>
</evidence>
<feature type="compositionally biased region" description="Polar residues" evidence="8">
    <location>
        <begin position="11"/>
        <end position="24"/>
    </location>
</feature>
<organism evidence="11 12">
    <name type="scientific">Podospora australis</name>
    <dbReference type="NCBI Taxonomy" id="1536484"/>
    <lineage>
        <taxon>Eukaryota</taxon>
        <taxon>Fungi</taxon>
        <taxon>Dikarya</taxon>
        <taxon>Ascomycota</taxon>
        <taxon>Pezizomycotina</taxon>
        <taxon>Sordariomycetes</taxon>
        <taxon>Sordariomycetidae</taxon>
        <taxon>Sordariales</taxon>
        <taxon>Podosporaceae</taxon>
        <taxon>Podospora</taxon>
    </lineage>
</organism>
<proteinExistence type="inferred from homology"/>
<dbReference type="FunFam" id="1.20.1250.20:FF:000484">
    <property type="entry name" value="MFS general substrate transporter"/>
    <property type="match status" value="1"/>
</dbReference>
<feature type="transmembrane region" description="Helical" evidence="9">
    <location>
        <begin position="455"/>
        <end position="475"/>
    </location>
</feature>
<feature type="transmembrane region" description="Helical" evidence="9">
    <location>
        <begin position="377"/>
        <end position="396"/>
    </location>
</feature>
<name>A0AAN7AIK8_9PEZI</name>
<comment type="similarity">
    <text evidence="2">Belongs to the major facilitator superfamily. TCR/Tet family.</text>
</comment>
<feature type="transmembrane region" description="Helical" evidence="9">
    <location>
        <begin position="282"/>
        <end position="302"/>
    </location>
</feature>
<feature type="transmembrane region" description="Helical" evidence="9">
    <location>
        <begin position="417"/>
        <end position="435"/>
    </location>
</feature>
<dbReference type="PANTHER" id="PTHR23501:SF168">
    <property type="entry name" value="MAJOR FACILITATOR SUPERFAMILY (MFS) PROFILE DOMAIN-CONTAINING PROTEIN"/>
    <property type="match status" value="1"/>
</dbReference>
<keyword evidence="12" id="KW-1185">Reference proteome</keyword>
<protein>
    <submittedName>
        <fullName evidence="11">Transporter</fullName>
    </submittedName>
</protein>
<evidence type="ECO:0000259" key="10">
    <source>
        <dbReference type="PROSITE" id="PS50850"/>
    </source>
</evidence>
<accession>A0AAN7AIK8</accession>
<dbReference type="PANTHER" id="PTHR23501">
    <property type="entry name" value="MAJOR FACILITATOR SUPERFAMILY"/>
    <property type="match status" value="1"/>
</dbReference>
<keyword evidence="5 9" id="KW-1133">Transmembrane helix</keyword>
<evidence type="ECO:0000313" key="12">
    <source>
        <dbReference type="Proteomes" id="UP001302126"/>
    </source>
</evidence>
<sequence length="669" mass="72470">MGSVSYPCSGRFSQSAEVNTTSTGQPPRRQQYPDQPHRQPRNREFTEESSELKKPQSGLVTVRDADSLSITSDGSSETETTLHSTRYPSQQELPVKPPPPSYPTTTHFPPKPPLVSANSCSSISTDYSWSLKSLKDEKPSEKTEWKRGPGFWRCFTAVCVPILLSAFEGSVVSTALPTISSALELGANSSWVATAFLLASIVFQPLFGQLADIWGRRPLMMTAVVIFGAGSALSGWMNTPVGLIGGRIVQGIGSGGIDLFAELILCDIIPLQRRGHYVAIKAAVYALGTTVGPLLGGVFAQRDWRLCFWINIPICLVALVMMFFWLTLHNGSSLQKCTFRRKLGQVDFLGIGLLTGSVILILFALTTGGVLKGWDSPFIVVCLTAGCLGIASFVFWERCTACTHPIMAPHVFSNRTTIAAFVITVIHGFITYGFQFYLPPFFQAVLGSTPTESGVLILPCTLTIVIMASLGGPLLAKFGRYRLMHRVGFVLMVAGFLPCVVLKGSKVTGLWIFFSFLVGLGSGVIVSTTLPTVLVQLTDRENAAATGSWAFLRGLGSLLGVAIPNAAFNARFTSCLQSMTDVFIKGELNAGQAYEHASANFISSIASPVVRQQVEEAFVSSFRLVWGIFLLCAIFGAAVTFIEKHVALRKELDSEFGLKTKERVVDVNV</sequence>
<feature type="domain" description="Major facilitator superfamily (MFS) profile" evidence="10">
    <location>
        <begin position="154"/>
        <end position="615"/>
    </location>
</feature>
<keyword evidence="3" id="KW-0813">Transport</keyword>
<dbReference type="Gene3D" id="1.20.1720.10">
    <property type="entry name" value="Multidrug resistance protein D"/>
    <property type="match status" value="1"/>
</dbReference>
<keyword evidence="4 9" id="KW-0812">Transmembrane</keyword>
<keyword evidence="7" id="KW-0325">Glycoprotein</keyword>
<dbReference type="GO" id="GO:0022857">
    <property type="term" value="F:transmembrane transporter activity"/>
    <property type="evidence" value="ECO:0007669"/>
    <property type="project" value="InterPro"/>
</dbReference>
<feature type="compositionally biased region" description="Polar residues" evidence="8">
    <location>
        <begin position="68"/>
        <end position="92"/>
    </location>
</feature>
<dbReference type="Gene3D" id="1.20.1250.20">
    <property type="entry name" value="MFS general substrate transporter like domains"/>
    <property type="match status" value="1"/>
</dbReference>
<dbReference type="CDD" id="cd17502">
    <property type="entry name" value="MFS_Azr1_MDR_like"/>
    <property type="match status" value="1"/>
</dbReference>
<evidence type="ECO:0000256" key="2">
    <source>
        <dbReference type="ARBA" id="ARBA00007520"/>
    </source>
</evidence>
<dbReference type="InterPro" id="IPR036259">
    <property type="entry name" value="MFS_trans_sf"/>
</dbReference>
<feature type="compositionally biased region" description="Basic and acidic residues" evidence="8">
    <location>
        <begin position="35"/>
        <end position="54"/>
    </location>
</feature>
<feature type="transmembrane region" description="Helical" evidence="9">
    <location>
        <begin position="348"/>
        <end position="371"/>
    </location>
</feature>
<dbReference type="FunFam" id="1.20.1720.10:FF:000037">
    <property type="entry name" value="WGS project CABT00000000 data, contig 2.4"/>
    <property type="match status" value="1"/>
</dbReference>
<evidence type="ECO:0000256" key="1">
    <source>
        <dbReference type="ARBA" id="ARBA00004141"/>
    </source>
</evidence>
<keyword evidence="6 9" id="KW-0472">Membrane</keyword>
<evidence type="ECO:0000256" key="7">
    <source>
        <dbReference type="ARBA" id="ARBA00023180"/>
    </source>
</evidence>
<dbReference type="GO" id="GO:0005886">
    <property type="term" value="C:plasma membrane"/>
    <property type="evidence" value="ECO:0007669"/>
    <property type="project" value="TreeGrafter"/>
</dbReference>
<dbReference type="AlphaFoldDB" id="A0AAN7AIK8"/>
<reference evidence="11" key="2">
    <citation type="submission" date="2023-05" db="EMBL/GenBank/DDBJ databases">
        <authorList>
            <consortium name="Lawrence Berkeley National Laboratory"/>
            <person name="Steindorff A."/>
            <person name="Hensen N."/>
            <person name="Bonometti L."/>
            <person name="Westerberg I."/>
            <person name="Brannstrom I.O."/>
            <person name="Guillou S."/>
            <person name="Cros-Aarteil S."/>
            <person name="Calhoun S."/>
            <person name="Haridas S."/>
            <person name="Kuo A."/>
            <person name="Mondo S."/>
            <person name="Pangilinan J."/>
            <person name="Riley R."/>
            <person name="Labutti K."/>
            <person name="Andreopoulos B."/>
            <person name="Lipzen A."/>
            <person name="Chen C."/>
            <person name="Yanf M."/>
            <person name="Daum C."/>
            <person name="Ng V."/>
            <person name="Clum A."/>
            <person name="Ohm R."/>
            <person name="Martin F."/>
            <person name="Silar P."/>
            <person name="Natvig D."/>
            <person name="Lalanne C."/>
            <person name="Gautier V."/>
            <person name="Ament-Velasquez S.L."/>
            <person name="Kruys A."/>
            <person name="Hutchinson M.I."/>
            <person name="Powell A.J."/>
            <person name="Barry K."/>
            <person name="Miller A.N."/>
            <person name="Grigoriev I.V."/>
            <person name="Debuchy R."/>
            <person name="Gladieux P."/>
            <person name="Thoren M.H."/>
            <person name="Johannesson H."/>
        </authorList>
    </citation>
    <scope>NUCLEOTIDE SEQUENCE</scope>
    <source>
        <strain evidence="11">PSN309</strain>
    </source>
</reference>
<dbReference type="Pfam" id="PF07690">
    <property type="entry name" value="MFS_1"/>
    <property type="match status" value="1"/>
</dbReference>
<feature type="transmembrane region" description="Helical" evidence="9">
    <location>
        <begin position="511"/>
        <end position="537"/>
    </location>
</feature>
<evidence type="ECO:0000256" key="6">
    <source>
        <dbReference type="ARBA" id="ARBA00023136"/>
    </source>
</evidence>
<feature type="transmembrane region" description="Helical" evidence="9">
    <location>
        <begin position="624"/>
        <end position="642"/>
    </location>
</feature>
<feature type="transmembrane region" description="Helical" evidence="9">
    <location>
        <begin position="150"/>
        <end position="167"/>
    </location>
</feature>
<feature type="transmembrane region" description="Helical" evidence="9">
    <location>
        <begin position="248"/>
        <end position="270"/>
    </location>
</feature>
<feature type="transmembrane region" description="Helical" evidence="9">
    <location>
        <begin position="219"/>
        <end position="236"/>
    </location>
</feature>
<comment type="subcellular location">
    <subcellularLocation>
        <location evidence="1">Membrane</location>
        <topology evidence="1">Multi-pass membrane protein</topology>
    </subcellularLocation>
</comment>
<dbReference type="EMBL" id="MU864395">
    <property type="protein sequence ID" value="KAK4187944.1"/>
    <property type="molecule type" value="Genomic_DNA"/>
</dbReference>
<evidence type="ECO:0000256" key="4">
    <source>
        <dbReference type="ARBA" id="ARBA00022692"/>
    </source>
</evidence>
<dbReference type="SUPFAM" id="SSF103473">
    <property type="entry name" value="MFS general substrate transporter"/>
    <property type="match status" value="2"/>
</dbReference>
<feature type="transmembrane region" description="Helical" evidence="9">
    <location>
        <begin position="308"/>
        <end position="328"/>
    </location>
</feature>
<dbReference type="PROSITE" id="PS50850">
    <property type="entry name" value="MFS"/>
    <property type="match status" value="1"/>
</dbReference>
<dbReference type="PRINTS" id="PR01036">
    <property type="entry name" value="TCRTETB"/>
</dbReference>
<dbReference type="InterPro" id="IPR020846">
    <property type="entry name" value="MFS_dom"/>
</dbReference>
<feature type="compositionally biased region" description="Low complexity" evidence="8">
    <location>
        <begin position="25"/>
        <end position="34"/>
    </location>
</feature>
<feature type="transmembrane region" description="Helical" evidence="9">
    <location>
        <begin position="187"/>
        <end position="207"/>
    </location>
</feature>
<evidence type="ECO:0000256" key="5">
    <source>
        <dbReference type="ARBA" id="ARBA00022989"/>
    </source>
</evidence>